<evidence type="ECO:0000259" key="2">
    <source>
        <dbReference type="Pfam" id="PF10328"/>
    </source>
</evidence>
<dbReference type="PANTHER" id="PTHR23013:SF13">
    <property type="entry name" value="7TM GPCR SERPENTINE RECEPTOR CLASS X (SRX) DOMAIN-CONTAINING PROTEIN-RELATED"/>
    <property type="match status" value="1"/>
</dbReference>
<organism evidence="3 4">
    <name type="scientific">Caenorhabditis angaria</name>
    <dbReference type="NCBI Taxonomy" id="860376"/>
    <lineage>
        <taxon>Eukaryota</taxon>
        <taxon>Metazoa</taxon>
        <taxon>Ecdysozoa</taxon>
        <taxon>Nematoda</taxon>
        <taxon>Chromadorea</taxon>
        <taxon>Rhabditida</taxon>
        <taxon>Rhabditina</taxon>
        <taxon>Rhabditomorpha</taxon>
        <taxon>Rhabditoidea</taxon>
        <taxon>Rhabditidae</taxon>
        <taxon>Peloderinae</taxon>
        <taxon>Caenorhabditis</taxon>
    </lineage>
</organism>
<protein>
    <recommendedName>
        <fullName evidence="2">7TM GPCR serpentine receptor class x (Srx) domain-containing protein</fullName>
    </recommendedName>
</protein>
<dbReference type="InterPro" id="IPR019430">
    <property type="entry name" value="7TM_GPCR_serpentine_rcpt_Srx"/>
</dbReference>
<sequence length="261" mass="30408">MNVKLRQQLETLELYYNNNYTPRLSGLNFFWISFGINLYLINEYTSVIISLNRFIALFAPTYYDKFCGMKITTFILFCLYIYRIIATASDLISYIPLECYLVFSKDHLSYTLIYNQPCSDGEVNDSGISNILYLVIFFFILVVIMNTATFLKIAVLLFNSKNMDTHSKTRMKQNAVLFLQTLFQDALVLIDMIFTFKLSSENDTKLWSFINAILVWELIHTFDGIIMILFNERISVIKKRLFSKNAVASLMVPSRSDISRK</sequence>
<gene>
    <name evidence="3" type="ORF">CAMP_LOCUS14331</name>
</gene>
<proteinExistence type="predicted"/>
<keyword evidence="1" id="KW-1133">Transmembrane helix</keyword>
<dbReference type="OrthoDB" id="5861149at2759"/>
<dbReference type="SUPFAM" id="SSF81321">
    <property type="entry name" value="Family A G protein-coupled receptor-like"/>
    <property type="match status" value="1"/>
</dbReference>
<dbReference type="AlphaFoldDB" id="A0A9P1IWU0"/>
<reference evidence="3" key="1">
    <citation type="submission" date="2022-11" db="EMBL/GenBank/DDBJ databases">
        <authorList>
            <person name="Kikuchi T."/>
        </authorList>
    </citation>
    <scope>NUCLEOTIDE SEQUENCE</scope>
    <source>
        <strain evidence="3">PS1010</strain>
    </source>
</reference>
<evidence type="ECO:0000256" key="1">
    <source>
        <dbReference type="SAM" id="Phobius"/>
    </source>
</evidence>
<evidence type="ECO:0000313" key="3">
    <source>
        <dbReference type="EMBL" id="CAI5451694.1"/>
    </source>
</evidence>
<keyword evidence="1" id="KW-0812">Transmembrane</keyword>
<dbReference type="EMBL" id="CANHGI010000005">
    <property type="protein sequence ID" value="CAI5451694.1"/>
    <property type="molecule type" value="Genomic_DNA"/>
</dbReference>
<dbReference type="Pfam" id="PF10328">
    <property type="entry name" value="7TM_GPCR_Srx"/>
    <property type="match status" value="1"/>
</dbReference>
<feature type="transmembrane region" description="Helical" evidence="1">
    <location>
        <begin position="71"/>
        <end position="95"/>
    </location>
</feature>
<feature type="transmembrane region" description="Helical" evidence="1">
    <location>
        <begin position="131"/>
        <end position="155"/>
    </location>
</feature>
<dbReference type="Gene3D" id="1.20.1070.10">
    <property type="entry name" value="Rhodopsin 7-helix transmembrane proteins"/>
    <property type="match status" value="1"/>
</dbReference>
<dbReference type="Proteomes" id="UP001152747">
    <property type="component" value="Unassembled WGS sequence"/>
</dbReference>
<name>A0A9P1IWU0_9PELO</name>
<feature type="transmembrane region" description="Helical" evidence="1">
    <location>
        <begin position="175"/>
        <end position="194"/>
    </location>
</feature>
<evidence type="ECO:0000313" key="4">
    <source>
        <dbReference type="Proteomes" id="UP001152747"/>
    </source>
</evidence>
<feature type="domain" description="7TM GPCR serpentine receptor class x (Srx)" evidence="2">
    <location>
        <begin position="30"/>
        <end position="231"/>
    </location>
</feature>
<keyword evidence="1" id="KW-0472">Membrane</keyword>
<feature type="transmembrane region" description="Helical" evidence="1">
    <location>
        <begin position="29"/>
        <end position="51"/>
    </location>
</feature>
<keyword evidence="4" id="KW-1185">Reference proteome</keyword>
<comment type="caution">
    <text evidence="3">The sequence shown here is derived from an EMBL/GenBank/DDBJ whole genome shotgun (WGS) entry which is preliminary data.</text>
</comment>
<dbReference type="PANTHER" id="PTHR23013">
    <property type="entry name" value="SERPENTINE RECEPTOR"/>
    <property type="match status" value="1"/>
</dbReference>
<accession>A0A9P1IWU0</accession>
<feature type="transmembrane region" description="Helical" evidence="1">
    <location>
        <begin position="206"/>
        <end position="230"/>
    </location>
</feature>